<keyword evidence="1 2" id="KW-0812">Transmembrane</keyword>
<dbReference type="GO" id="GO:0016020">
    <property type="term" value="C:membrane"/>
    <property type="evidence" value="ECO:0007669"/>
    <property type="project" value="UniProtKB-UniRule"/>
</dbReference>
<dbReference type="RefSeq" id="WP_145378468.1">
    <property type="nucleotide sequence ID" value="NZ_CP036276.1"/>
</dbReference>
<dbReference type="InterPro" id="IPR051676">
    <property type="entry name" value="UPF0053_domain"/>
</dbReference>
<dbReference type="SUPFAM" id="SSF54631">
    <property type="entry name" value="CBS-domain pair"/>
    <property type="match status" value="1"/>
</dbReference>
<dbReference type="AlphaFoldDB" id="A0A517ZTY5"/>
<dbReference type="InterPro" id="IPR046342">
    <property type="entry name" value="CBS_dom_sf"/>
</dbReference>
<feature type="transmembrane region" description="Helical" evidence="2">
    <location>
        <begin position="136"/>
        <end position="154"/>
    </location>
</feature>
<dbReference type="KEGG" id="sdyn:Mal52_44330"/>
<feature type="domain" description="CNNM transmembrane" evidence="3">
    <location>
        <begin position="3"/>
        <end position="194"/>
    </location>
</feature>
<keyword evidence="1 2" id="KW-0472">Membrane</keyword>
<dbReference type="InterPro" id="IPR002550">
    <property type="entry name" value="CNNM"/>
</dbReference>
<feature type="transmembrane region" description="Helical" evidence="2">
    <location>
        <begin position="73"/>
        <end position="92"/>
    </location>
</feature>
<feature type="transmembrane region" description="Helical" evidence="2">
    <location>
        <begin position="99"/>
        <end position="116"/>
    </location>
</feature>
<evidence type="ECO:0000256" key="2">
    <source>
        <dbReference type="SAM" id="Phobius"/>
    </source>
</evidence>
<accession>A0A517ZTY5</accession>
<keyword evidence="5" id="KW-1185">Reference proteome</keyword>
<dbReference type="EMBL" id="CP036276">
    <property type="protein sequence ID" value="QDU45936.1"/>
    <property type="molecule type" value="Genomic_DNA"/>
</dbReference>
<keyword evidence="1 2" id="KW-1133">Transmembrane helix</keyword>
<evidence type="ECO:0000259" key="3">
    <source>
        <dbReference type="PROSITE" id="PS51846"/>
    </source>
</evidence>
<organism evidence="4 5">
    <name type="scientific">Symmachiella dynata</name>
    <dbReference type="NCBI Taxonomy" id="2527995"/>
    <lineage>
        <taxon>Bacteria</taxon>
        <taxon>Pseudomonadati</taxon>
        <taxon>Planctomycetota</taxon>
        <taxon>Planctomycetia</taxon>
        <taxon>Planctomycetales</taxon>
        <taxon>Planctomycetaceae</taxon>
        <taxon>Symmachiella</taxon>
    </lineage>
</organism>
<proteinExistence type="predicted"/>
<evidence type="ECO:0000313" key="4">
    <source>
        <dbReference type="EMBL" id="QDU45936.1"/>
    </source>
</evidence>
<sequence length="331" mass="37005">MDGWWMWATIIVLFALGVRLSAFFSGSEIGFYRISPLRLSIEADSGDRVAQWLLHFVHQPGYFVATTLVGNNVANYITTIAVTLATAAVFGASSGYLEILGTILVTPLIFVFGELIPKNLFYEAPHRLLRQYRPWFILFYWLFLPFSIPLVWLCKLFERFNRQEQNSAKTTLGRKRLVQVLTEGHEEGLLTQVQNELVQGLLHKAPQPVTASMTKAARVLGVHEDLSPAATLDFARQHGCPLVPVRRTKSGSDWYGYVRVADIGLYDRPIRDITIPLLKVDATAGKLEAILAMRSAGLEYAAICKNDTVLGLATEGDLVEEFFISQQTVGR</sequence>
<dbReference type="PROSITE" id="PS51846">
    <property type="entry name" value="CNNM"/>
    <property type="match status" value="1"/>
</dbReference>
<dbReference type="PANTHER" id="PTHR43099:SF4">
    <property type="entry name" value="INTEGRAL MEMBRANE PROTEIN"/>
    <property type="match status" value="1"/>
</dbReference>
<gene>
    <name evidence="4" type="ORF">Mal52_44330</name>
</gene>
<reference evidence="4 5" key="1">
    <citation type="submission" date="2019-02" db="EMBL/GenBank/DDBJ databases">
        <title>Deep-cultivation of Planctomycetes and their phenomic and genomic characterization uncovers novel biology.</title>
        <authorList>
            <person name="Wiegand S."/>
            <person name="Jogler M."/>
            <person name="Boedeker C."/>
            <person name="Pinto D."/>
            <person name="Vollmers J."/>
            <person name="Rivas-Marin E."/>
            <person name="Kohn T."/>
            <person name="Peeters S.H."/>
            <person name="Heuer A."/>
            <person name="Rast P."/>
            <person name="Oberbeckmann S."/>
            <person name="Bunk B."/>
            <person name="Jeske O."/>
            <person name="Meyerdierks A."/>
            <person name="Storesund J.E."/>
            <person name="Kallscheuer N."/>
            <person name="Luecker S."/>
            <person name="Lage O.M."/>
            <person name="Pohl T."/>
            <person name="Merkel B.J."/>
            <person name="Hornburger P."/>
            <person name="Mueller R.-W."/>
            <person name="Bruemmer F."/>
            <person name="Labrenz M."/>
            <person name="Spormann A.M."/>
            <person name="Op den Camp H."/>
            <person name="Overmann J."/>
            <person name="Amann R."/>
            <person name="Jetten M.S.M."/>
            <person name="Mascher T."/>
            <person name="Medema M.H."/>
            <person name="Devos D.P."/>
            <person name="Kaster A.-K."/>
            <person name="Ovreas L."/>
            <person name="Rohde M."/>
            <person name="Galperin M.Y."/>
            <person name="Jogler C."/>
        </authorList>
    </citation>
    <scope>NUCLEOTIDE SEQUENCE [LARGE SCALE GENOMIC DNA]</scope>
    <source>
        <strain evidence="4 5">Mal52</strain>
    </source>
</reference>
<evidence type="ECO:0000313" key="5">
    <source>
        <dbReference type="Proteomes" id="UP000319383"/>
    </source>
</evidence>
<name>A0A517ZTY5_9PLAN</name>
<dbReference type="PANTHER" id="PTHR43099">
    <property type="entry name" value="UPF0053 PROTEIN YRKA"/>
    <property type="match status" value="1"/>
</dbReference>
<dbReference type="Proteomes" id="UP000319383">
    <property type="component" value="Chromosome"/>
</dbReference>
<dbReference type="Pfam" id="PF01595">
    <property type="entry name" value="CNNM"/>
    <property type="match status" value="1"/>
</dbReference>
<evidence type="ECO:0000256" key="1">
    <source>
        <dbReference type="PROSITE-ProRule" id="PRU01193"/>
    </source>
</evidence>
<protein>
    <recommendedName>
        <fullName evidence="3">CNNM transmembrane domain-containing protein</fullName>
    </recommendedName>
</protein>